<comment type="similarity">
    <text evidence="1">Belongs to the MreC family.</text>
</comment>
<accession>A0ABT9JQD1</accession>
<dbReference type="EMBL" id="JAVCAP010000001">
    <property type="protein sequence ID" value="MDP8566335.1"/>
    <property type="molecule type" value="Genomic_DNA"/>
</dbReference>
<organism evidence="7 8">
    <name type="scientific">Methylophilus aquaticus</name>
    <dbReference type="NCBI Taxonomy" id="1971610"/>
    <lineage>
        <taxon>Bacteria</taxon>
        <taxon>Pseudomonadati</taxon>
        <taxon>Pseudomonadota</taxon>
        <taxon>Betaproteobacteria</taxon>
        <taxon>Nitrosomonadales</taxon>
        <taxon>Methylophilaceae</taxon>
        <taxon>Methylophilus</taxon>
    </lineage>
</organism>
<evidence type="ECO:0000259" key="6">
    <source>
        <dbReference type="Pfam" id="PF04085"/>
    </source>
</evidence>
<evidence type="ECO:0000256" key="1">
    <source>
        <dbReference type="ARBA" id="ARBA00009369"/>
    </source>
</evidence>
<feature type="region of interest" description="Disordered" evidence="5">
    <location>
        <begin position="343"/>
        <end position="416"/>
    </location>
</feature>
<feature type="domain" description="Rod shape-determining protein MreC beta-barrel core" evidence="6">
    <location>
        <begin position="137"/>
        <end position="283"/>
    </location>
</feature>
<name>A0ABT9JQD1_9PROT</name>
<sequence length="416" mass="45556">MLKGIHQQLDPQVSPAFFVQGPKPFPRLMFFCTVSLLMMAVDARFDYLSQVRQGFSAALHPLEVLASAPNEWGRNIDTYFTSHNRLIQENFKLKEQGLIDHAALQRLATVDAENAHLRTLLAGDAPRIPQATLGEVLHMGRDPFSNIITLNRGSHHHIAPGQAVVDEQGVVGQITRVYPFTSEVTLITDKKLSIPIQIERNQLRAIAFGEGKRNTLDIPYLPTSVDIKVGDKLVTSGIDGVYPAGLAVATVTQIKQSQDSPFAKIISSPIAGVNNHKHVLILKMPEAPAVNPMTDNRPMLPRNNAQHLDQSVVDILQKQNALTDPGRPEGNSKAELNAEPPTEALPENAAVQQADPAPAEPANTEAPKQEIPKQETPKVETPKKASVKETLKQEAEKTALPKPETPRKASPPEHVR</sequence>
<dbReference type="InterPro" id="IPR042175">
    <property type="entry name" value="Cell/Rod_MreC_2"/>
</dbReference>
<feature type="compositionally biased region" description="Basic and acidic residues" evidence="5">
    <location>
        <begin position="367"/>
        <end position="416"/>
    </location>
</feature>
<reference evidence="8" key="1">
    <citation type="journal article" date="2019" name="Int. J. Syst. Evol. Microbiol.">
        <title>The Global Catalogue of Microorganisms (GCM) 10K type strain sequencing project: providing services to taxonomists for standard genome sequencing and annotation.</title>
        <authorList>
            <consortium name="The Broad Institute Genomics Platform"/>
            <consortium name="The Broad Institute Genome Sequencing Center for Infectious Disease"/>
            <person name="Wu L."/>
            <person name="Ma J."/>
        </authorList>
    </citation>
    <scope>NUCLEOTIDE SEQUENCE [LARGE SCALE GENOMIC DNA]</scope>
    <source>
        <strain evidence="8">VKM B-3159</strain>
    </source>
</reference>
<evidence type="ECO:0000313" key="8">
    <source>
        <dbReference type="Proteomes" id="UP001225906"/>
    </source>
</evidence>
<feature type="compositionally biased region" description="Low complexity" evidence="5">
    <location>
        <begin position="354"/>
        <end position="366"/>
    </location>
</feature>
<evidence type="ECO:0000256" key="4">
    <source>
        <dbReference type="ARBA" id="ARBA00032089"/>
    </source>
</evidence>
<dbReference type="NCBIfam" id="TIGR00219">
    <property type="entry name" value="mreC"/>
    <property type="match status" value="1"/>
</dbReference>
<gene>
    <name evidence="7" type="primary">mreC</name>
    <name evidence="7" type="ORF">Q9291_00610</name>
</gene>
<dbReference type="PANTHER" id="PTHR34138">
    <property type="entry name" value="CELL SHAPE-DETERMINING PROTEIN MREC"/>
    <property type="match status" value="1"/>
</dbReference>
<dbReference type="Pfam" id="PF04085">
    <property type="entry name" value="MreC"/>
    <property type="match status" value="1"/>
</dbReference>
<evidence type="ECO:0000256" key="5">
    <source>
        <dbReference type="SAM" id="MobiDB-lite"/>
    </source>
</evidence>
<evidence type="ECO:0000256" key="3">
    <source>
        <dbReference type="ARBA" id="ARBA00022960"/>
    </source>
</evidence>
<protein>
    <recommendedName>
        <fullName evidence="2">Cell shape-determining protein MreC</fullName>
    </recommendedName>
    <alternativeName>
        <fullName evidence="4">Cell shape protein MreC</fullName>
    </alternativeName>
</protein>
<evidence type="ECO:0000313" key="7">
    <source>
        <dbReference type="EMBL" id="MDP8566335.1"/>
    </source>
</evidence>
<keyword evidence="3" id="KW-0133">Cell shape</keyword>
<keyword evidence="8" id="KW-1185">Reference proteome</keyword>
<proteinExistence type="inferred from homology"/>
<evidence type="ECO:0000256" key="2">
    <source>
        <dbReference type="ARBA" id="ARBA00013855"/>
    </source>
</evidence>
<dbReference type="Gene3D" id="2.40.10.350">
    <property type="entry name" value="Rod shape-determining protein MreC, domain 2"/>
    <property type="match status" value="1"/>
</dbReference>
<dbReference type="Proteomes" id="UP001225906">
    <property type="component" value="Unassembled WGS sequence"/>
</dbReference>
<dbReference type="InterPro" id="IPR042177">
    <property type="entry name" value="Cell/Rod_1"/>
</dbReference>
<comment type="caution">
    <text evidence="7">The sequence shown here is derived from an EMBL/GenBank/DDBJ whole genome shotgun (WGS) entry which is preliminary data.</text>
</comment>
<dbReference type="InterPro" id="IPR007221">
    <property type="entry name" value="MreC"/>
</dbReference>
<dbReference type="RefSeq" id="WP_306388042.1">
    <property type="nucleotide sequence ID" value="NZ_JAVCAP010000001.1"/>
</dbReference>
<dbReference type="PANTHER" id="PTHR34138:SF1">
    <property type="entry name" value="CELL SHAPE-DETERMINING PROTEIN MREC"/>
    <property type="match status" value="1"/>
</dbReference>
<dbReference type="Gene3D" id="2.40.10.340">
    <property type="entry name" value="Rod shape-determining protein MreC, domain 1"/>
    <property type="match status" value="1"/>
</dbReference>
<dbReference type="InterPro" id="IPR055342">
    <property type="entry name" value="MreC_beta-barrel_core"/>
</dbReference>